<proteinExistence type="predicted"/>
<dbReference type="Proteomes" id="UP000002421">
    <property type="component" value="Segment"/>
</dbReference>
<organismHost>
    <name type="scientific">Pseudomonas chlororaphis</name>
    <dbReference type="NCBI Taxonomy" id="587753"/>
</organismHost>
<name>B3FJF4_BP201</name>
<organism evidence="1 2">
    <name type="scientific">Pseudomonas phage 201phi2-1</name>
    <name type="common">Pseudomonas chlororaphis phage 201phi2-1</name>
    <dbReference type="NCBI Taxonomy" id="198110"/>
    <lineage>
        <taxon>Viruses</taxon>
        <taxon>Duplodnaviria</taxon>
        <taxon>Heunggongvirae</taxon>
        <taxon>Uroviricota</taxon>
        <taxon>Caudoviricetes</taxon>
        <taxon>Chimalliviridae</taxon>
        <taxon>Serwervirus</taxon>
        <taxon>Serwervirus 201phi21</taxon>
    </lineage>
</organism>
<dbReference type="KEGG" id="vg:6372514"/>
<reference evidence="1 2" key="1">
    <citation type="journal article" date="2008" name="Virology">
        <title>Characterization of Pseudomonas chlororaphis myovirus 201varphi2-1 via genomic sequencing, mass spectrometry, and electron microscopy.</title>
        <authorList>
            <person name="Thomas J.A."/>
            <person name="Rolando M.R."/>
            <person name="Carroll C.A."/>
            <person name="Shen P.S."/>
            <person name="Belnap D.M."/>
            <person name="Weintraub S.T."/>
            <person name="Serwer P."/>
            <person name="Hardies S.C."/>
        </authorList>
    </citation>
    <scope>NUCLEOTIDE SEQUENCE</scope>
</reference>
<gene>
    <name evidence="1" type="ORF">201phi2-1p294</name>
</gene>
<evidence type="ECO:0000313" key="2">
    <source>
        <dbReference type="Proteomes" id="UP000002421"/>
    </source>
</evidence>
<dbReference type="RefSeq" id="YP_001957015.1">
    <property type="nucleotide sequence ID" value="NC_010821.1"/>
</dbReference>
<dbReference type="EMBL" id="EU197055">
    <property type="protein sequence ID" value="ABY63120.1"/>
    <property type="molecule type" value="Genomic_DNA"/>
</dbReference>
<protein>
    <submittedName>
        <fullName evidence="1">Uncharacterized protein</fullName>
    </submittedName>
</protein>
<keyword evidence="2" id="KW-1185">Reference proteome</keyword>
<evidence type="ECO:0000313" key="1">
    <source>
        <dbReference type="EMBL" id="ABY63120.1"/>
    </source>
</evidence>
<sequence length="157" mass="18304">MKRITTDLSVSLKDLTVEKVREIVMSTEDDLWAKPYVDTICEDFGYLDPGMWPMSELTVRHLAVHAYNRGAYYNARTGEGSRNAQCHQFMDLLLSYASSMEGSLPPSLRYKESERMPYLIYEQLGKFDFLGYIKNVPELSHKWSIYGWEIQSVYSYE</sequence>
<accession>B3FJF4</accession>